<evidence type="ECO:0000313" key="2">
    <source>
        <dbReference type="EMBL" id="GAA3382598.1"/>
    </source>
</evidence>
<dbReference type="EMBL" id="BAAAYN010000003">
    <property type="protein sequence ID" value="GAA3382598.1"/>
    <property type="molecule type" value="Genomic_DNA"/>
</dbReference>
<evidence type="ECO:0000259" key="1">
    <source>
        <dbReference type="Pfam" id="PF12680"/>
    </source>
</evidence>
<dbReference type="InterPro" id="IPR037401">
    <property type="entry name" value="SnoaL-like"/>
</dbReference>
<protein>
    <recommendedName>
        <fullName evidence="1">SnoaL-like domain-containing protein</fullName>
    </recommendedName>
</protein>
<gene>
    <name evidence="2" type="ORF">GCM10020369_05100</name>
</gene>
<proteinExistence type="predicted"/>
<keyword evidence="3" id="KW-1185">Reference proteome</keyword>
<reference evidence="3" key="1">
    <citation type="journal article" date="2019" name="Int. J. Syst. Evol. Microbiol.">
        <title>The Global Catalogue of Microorganisms (GCM) 10K type strain sequencing project: providing services to taxonomists for standard genome sequencing and annotation.</title>
        <authorList>
            <consortium name="The Broad Institute Genomics Platform"/>
            <consortium name="The Broad Institute Genome Sequencing Center for Infectious Disease"/>
            <person name="Wu L."/>
            <person name="Ma J."/>
        </authorList>
    </citation>
    <scope>NUCLEOTIDE SEQUENCE [LARGE SCALE GENOMIC DNA]</scope>
    <source>
        <strain evidence="3">JCM 9458</strain>
    </source>
</reference>
<dbReference type="RefSeq" id="WP_345726298.1">
    <property type="nucleotide sequence ID" value="NZ_BAAAYN010000003.1"/>
</dbReference>
<dbReference type="SUPFAM" id="SSF54427">
    <property type="entry name" value="NTF2-like"/>
    <property type="match status" value="1"/>
</dbReference>
<organism evidence="2 3">
    <name type="scientific">Cryptosporangium minutisporangium</name>
    <dbReference type="NCBI Taxonomy" id="113569"/>
    <lineage>
        <taxon>Bacteria</taxon>
        <taxon>Bacillati</taxon>
        <taxon>Actinomycetota</taxon>
        <taxon>Actinomycetes</taxon>
        <taxon>Cryptosporangiales</taxon>
        <taxon>Cryptosporangiaceae</taxon>
        <taxon>Cryptosporangium</taxon>
    </lineage>
</organism>
<accession>A0ABP6SQ04</accession>
<sequence length="147" mass="16471">MSSQVEANKQVVQAFWDALAVRDWDGMKALLTDDAHYTDVGGPGPGGTGPDAVLGRLRAGLEPLAEYRHQPGARMIGEGDLVMTEHVERWVFSTGEEFDHPFVSVTQLRDGKICRWHDYSNIQNIIDNAPQWWMEHVIKESEGAPWA</sequence>
<comment type="caution">
    <text evidence="2">The sequence shown here is derived from an EMBL/GenBank/DDBJ whole genome shotgun (WGS) entry which is preliminary data.</text>
</comment>
<dbReference type="InterPro" id="IPR032710">
    <property type="entry name" value="NTF2-like_dom_sf"/>
</dbReference>
<dbReference type="Gene3D" id="3.10.450.50">
    <property type="match status" value="1"/>
</dbReference>
<name>A0ABP6SQ04_9ACTN</name>
<feature type="domain" description="SnoaL-like" evidence="1">
    <location>
        <begin position="12"/>
        <end position="116"/>
    </location>
</feature>
<evidence type="ECO:0000313" key="3">
    <source>
        <dbReference type="Proteomes" id="UP001501676"/>
    </source>
</evidence>
<dbReference type="Proteomes" id="UP001501676">
    <property type="component" value="Unassembled WGS sequence"/>
</dbReference>
<dbReference type="Pfam" id="PF12680">
    <property type="entry name" value="SnoaL_2"/>
    <property type="match status" value="1"/>
</dbReference>